<gene>
    <name evidence="6" type="ORF">QBC47DRAFT_349568</name>
</gene>
<evidence type="ECO:0000259" key="5">
    <source>
        <dbReference type="PROSITE" id="PS00498"/>
    </source>
</evidence>
<evidence type="ECO:0000256" key="3">
    <source>
        <dbReference type="SAM" id="SignalP"/>
    </source>
</evidence>
<keyword evidence="1" id="KW-0479">Metal-binding</keyword>
<dbReference type="Pfam" id="PF00264">
    <property type="entry name" value="Tyrosinase"/>
    <property type="match status" value="1"/>
</dbReference>
<organism evidence="6 7">
    <name type="scientific">Echria macrotheca</name>
    <dbReference type="NCBI Taxonomy" id="438768"/>
    <lineage>
        <taxon>Eukaryota</taxon>
        <taxon>Fungi</taxon>
        <taxon>Dikarya</taxon>
        <taxon>Ascomycota</taxon>
        <taxon>Pezizomycotina</taxon>
        <taxon>Sordariomycetes</taxon>
        <taxon>Sordariomycetidae</taxon>
        <taxon>Sordariales</taxon>
        <taxon>Schizotheciaceae</taxon>
        <taxon>Echria</taxon>
    </lineage>
</organism>
<keyword evidence="7" id="KW-1185">Reference proteome</keyword>
<dbReference type="Gene3D" id="1.10.1280.10">
    <property type="entry name" value="Di-copper center containing domain from catechol oxidase"/>
    <property type="match status" value="1"/>
</dbReference>
<dbReference type="InterPro" id="IPR002227">
    <property type="entry name" value="Tyrosinase_Cu-bd"/>
</dbReference>
<reference evidence="6" key="1">
    <citation type="submission" date="2023-06" db="EMBL/GenBank/DDBJ databases">
        <title>Genome-scale phylogeny and comparative genomics of the fungal order Sordariales.</title>
        <authorList>
            <consortium name="Lawrence Berkeley National Laboratory"/>
            <person name="Hensen N."/>
            <person name="Bonometti L."/>
            <person name="Westerberg I."/>
            <person name="Brannstrom I.O."/>
            <person name="Guillou S."/>
            <person name="Cros-Aarteil S."/>
            <person name="Calhoun S."/>
            <person name="Haridas S."/>
            <person name="Kuo A."/>
            <person name="Mondo S."/>
            <person name="Pangilinan J."/>
            <person name="Riley R."/>
            <person name="Labutti K."/>
            <person name="Andreopoulos B."/>
            <person name="Lipzen A."/>
            <person name="Chen C."/>
            <person name="Yanf M."/>
            <person name="Daum C."/>
            <person name="Ng V."/>
            <person name="Clum A."/>
            <person name="Steindorff A."/>
            <person name="Ohm R."/>
            <person name="Martin F."/>
            <person name="Silar P."/>
            <person name="Natvig D."/>
            <person name="Lalanne C."/>
            <person name="Gautier V."/>
            <person name="Ament-Velasquez S.L."/>
            <person name="Kruys A."/>
            <person name="Hutchinson M.I."/>
            <person name="Powell A.J."/>
            <person name="Barry K."/>
            <person name="Miller A.N."/>
            <person name="Grigoriev I.V."/>
            <person name="Debuchy R."/>
            <person name="Gladieux P."/>
            <person name="Thoren M.H."/>
            <person name="Johannesson H."/>
        </authorList>
    </citation>
    <scope>NUCLEOTIDE SEQUENCE</scope>
    <source>
        <strain evidence="6">PSN4</strain>
    </source>
</reference>
<accession>A0AAJ0F3X3</accession>
<dbReference type="GO" id="GO:0016491">
    <property type="term" value="F:oxidoreductase activity"/>
    <property type="evidence" value="ECO:0007669"/>
    <property type="project" value="InterPro"/>
</dbReference>
<evidence type="ECO:0000313" key="7">
    <source>
        <dbReference type="Proteomes" id="UP001239445"/>
    </source>
</evidence>
<protein>
    <recommendedName>
        <fullName evidence="4 5">Tyrosinase copper-binding domain-containing protein</fullName>
    </recommendedName>
</protein>
<feature type="domain" description="Tyrosinase copper-binding" evidence="4">
    <location>
        <begin position="95"/>
        <end position="112"/>
    </location>
</feature>
<dbReference type="Proteomes" id="UP001239445">
    <property type="component" value="Unassembled WGS sequence"/>
</dbReference>
<dbReference type="SUPFAM" id="SSF48056">
    <property type="entry name" value="Di-copper centre-containing domain"/>
    <property type="match status" value="1"/>
</dbReference>
<dbReference type="PANTHER" id="PTHR11474:SF126">
    <property type="entry name" value="TYROSINASE-LIKE PROTEIN TYR-1-RELATED"/>
    <property type="match status" value="1"/>
</dbReference>
<dbReference type="InterPro" id="IPR008922">
    <property type="entry name" value="Di-copper_centre_dom_sf"/>
</dbReference>
<dbReference type="GO" id="GO:0046872">
    <property type="term" value="F:metal ion binding"/>
    <property type="evidence" value="ECO:0007669"/>
    <property type="project" value="UniProtKB-KW"/>
</dbReference>
<feature type="domain" description="Tyrosinase copper-binding" evidence="5">
    <location>
        <begin position="241"/>
        <end position="252"/>
    </location>
</feature>
<dbReference type="PRINTS" id="PR00092">
    <property type="entry name" value="TYROSINASE"/>
</dbReference>
<feature type="chain" id="PRO_5042481704" description="Tyrosinase copper-binding domain-containing protein" evidence="3">
    <location>
        <begin position="22"/>
        <end position="356"/>
    </location>
</feature>
<proteinExistence type="predicted"/>
<evidence type="ECO:0000259" key="4">
    <source>
        <dbReference type="PROSITE" id="PS00497"/>
    </source>
</evidence>
<feature type="signal peptide" evidence="3">
    <location>
        <begin position="1"/>
        <end position="21"/>
    </location>
</feature>
<sequence>MASSFLRRALVVLVLCGTALGVPVDSASQAVVDVDECTSPRVRRSWFVFSDAEKKAYLDAEVCLMSTPTTLKIRGARTKFDDFQAAHALKMEIAHFVGQFLPFHRLFVWAHEQALQNECGYTGAQPFWDETLDVGKFSKSIVLDPVLGFGGDGTGPGGCIQTGPFANYVNPIGPGYPINDHCIDRQIADGASVLAAQALLDSCHNTTSFLAFWPCIEGGPHGAGHAGIGAEMLNPISSPGDPIFYLHHTWLDRLWAKWQLVDPEVRLKDIGGNNRMNLGNWMGGGAPAGGGGGGGGGGSFVPVNLTRPWDVPEPKVVGDPGSNTTLNHLIYLYGLAPNKTIAEVMDTKGFLCYVYD</sequence>
<evidence type="ECO:0000256" key="2">
    <source>
        <dbReference type="ARBA" id="ARBA00023008"/>
    </source>
</evidence>
<dbReference type="EMBL" id="MU839839">
    <property type="protein sequence ID" value="KAK1752742.1"/>
    <property type="molecule type" value="Genomic_DNA"/>
</dbReference>
<dbReference type="PROSITE" id="PS00497">
    <property type="entry name" value="TYROSINASE_1"/>
    <property type="match status" value="1"/>
</dbReference>
<keyword evidence="3" id="KW-0732">Signal</keyword>
<comment type="caution">
    <text evidence="6">The sequence shown here is derived from an EMBL/GenBank/DDBJ whole genome shotgun (WGS) entry which is preliminary data.</text>
</comment>
<evidence type="ECO:0000256" key="1">
    <source>
        <dbReference type="ARBA" id="ARBA00022723"/>
    </source>
</evidence>
<keyword evidence="2" id="KW-0186">Copper</keyword>
<dbReference type="PROSITE" id="PS00498">
    <property type="entry name" value="TYROSINASE_2"/>
    <property type="match status" value="1"/>
</dbReference>
<dbReference type="AlphaFoldDB" id="A0AAJ0F3X3"/>
<evidence type="ECO:0000313" key="6">
    <source>
        <dbReference type="EMBL" id="KAK1752742.1"/>
    </source>
</evidence>
<dbReference type="PANTHER" id="PTHR11474">
    <property type="entry name" value="TYROSINASE FAMILY MEMBER"/>
    <property type="match status" value="1"/>
</dbReference>
<name>A0AAJ0F3X3_9PEZI</name>
<dbReference type="InterPro" id="IPR050316">
    <property type="entry name" value="Tyrosinase/Hemocyanin"/>
</dbReference>